<keyword evidence="2" id="KW-1185">Reference proteome</keyword>
<evidence type="ECO:0000313" key="2">
    <source>
        <dbReference type="Proteomes" id="UP001286174"/>
    </source>
</evidence>
<name>A0AB35U2V2_9FIRM</name>
<sequence length="49" mass="5839">MMNRKSDVFVVTYETQNSVVHAYMSEVDFHVLKNLEHNGQIRIMDHKVF</sequence>
<protein>
    <submittedName>
        <fullName evidence="1">Uncharacterized protein</fullName>
    </submittedName>
</protein>
<accession>A0AB35U2V2</accession>
<dbReference type="EMBL" id="JALBUR010000009">
    <property type="protein sequence ID" value="MDX8419451.1"/>
    <property type="molecule type" value="Genomic_DNA"/>
</dbReference>
<organism evidence="1 2">
    <name type="scientific">Grylomicrobium aquisgranensis</name>
    <dbReference type="NCBI Taxonomy" id="2926318"/>
    <lineage>
        <taxon>Bacteria</taxon>
        <taxon>Bacillati</taxon>
        <taxon>Bacillota</taxon>
        <taxon>Erysipelotrichia</taxon>
        <taxon>Erysipelotrichales</taxon>
        <taxon>Erysipelotrichaceae</taxon>
        <taxon>Grylomicrobium</taxon>
    </lineage>
</organism>
<dbReference type="RefSeq" id="WP_167836212.1">
    <property type="nucleotide sequence ID" value="NZ_JALBUR010000009.1"/>
</dbReference>
<dbReference type="AlphaFoldDB" id="A0AB35U2V2"/>
<reference evidence="1 2" key="1">
    <citation type="submission" date="2022-03" db="EMBL/GenBank/DDBJ databases">
        <title>Novel taxa within the pig intestine.</title>
        <authorList>
            <person name="Wylensek D."/>
            <person name="Bishof K."/>
            <person name="Afrizal A."/>
            <person name="Clavel T."/>
        </authorList>
    </citation>
    <scope>NUCLEOTIDE SEQUENCE [LARGE SCALE GENOMIC DNA]</scope>
    <source>
        <strain evidence="1 2">CLA-KB-P133</strain>
    </source>
</reference>
<proteinExistence type="predicted"/>
<comment type="caution">
    <text evidence="1">The sequence shown here is derived from an EMBL/GenBank/DDBJ whole genome shotgun (WGS) entry which is preliminary data.</text>
</comment>
<evidence type="ECO:0000313" key="1">
    <source>
        <dbReference type="EMBL" id="MDX8419451.1"/>
    </source>
</evidence>
<dbReference type="Proteomes" id="UP001286174">
    <property type="component" value="Unassembled WGS sequence"/>
</dbReference>
<gene>
    <name evidence="1" type="ORF">MOZ60_05005</name>
</gene>